<dbReference type="STRING" id="35608.A0A2U1NLQ7"/>
<dbReference type="PANTHER" id="PTHR47031:SF12">
    <property type="entry name" value="SAP DOMAIN-CONTAINING PROTEIN-RELATED"/>
    <property type="match status" value="1"/>
</dbReference>
<evidence type="ECO:0000313" key="4">
    <source>
        <dbReference type="Proteomes" id="UP000245207"/>
    </source>
</evidence>
<dbReference type="Pfam" id="PF02037">
    <property type="entry name" value="SAP"/>
    <property type="match status" value="1"/>
</dbReference>
<dbReference type="EMBL" id="PKPP01002565">
    <property type="protein sequence ID" value="PWA74457.1"/>
    <property type="molecule type" value="Genomic_DNA"/>
</dbReference>
<accession>A0A2U1NLQ7</accession>
<feature type="compositionally biased region" description="Basic and acidic residues" evidence="1">
    <location>
        <begin position="334"/>
        <end position="360"/>
    </location>
</feature>
<dbReference type="InterPro" id="IPR036361">
    <property type="entry name" value="SAP_dom_sf"/>
</dbReference>
<dbReference type="PANTHER" id="PTHR47031">
    <property type="entry name" value="SAP DNA-BINDING DOMAIN-CONTAINING PROTEIN"/>
    <property type="match status" value="1"/>
</dbReference>
<protein>
    <submittedName>
        <fullName evidence="3">SAP domain-containing protein</fullName>
    </submittedName>
</protein>
<dbReference type="SUPFAM" id="SSF54928">
    <property type="entry name" value="RNA-binding domain, RBD"/>
    <property type="match status" value="1"/>
</dbReference>
<dbReference type="SMART" id="SM00513">
    <property type="entry name" value="SAP"/>
    <property type="match status" value="1"/>
</dbReference>
<dbReference type="InterPro" id="IPR012677">
    <property type="entry name" value="Nucleotide-bd_a/b_plait_sf"/>
</dbReference>
<keyword evidence="4" id="KW-1185">Reference proteome</keyword>
<dbReference type="SUPFAM" id="SSF68906">
    <property type="entry name" value="SAP domain"/>
    <property type="match status" value="1"/>
</dbReference>
<comment type="caution">
    <text evidence="3">The sequence shown here is derived from an EMBL/GenBank/DDBJ whole genome shotgun (WGS) entry which is preliminary data.</text>
</comment>
<feature type="compositionally biased region" description="Low complexity" evidence="1">
    <location>
        <begin position="455"/>
        <end position="464"/>
    </location>
</feature>
<reference evidence="3 4" key="1">
    <citation type="journal article" date="2018" name="Mol. Plant">
        <title>The genome of Artemisia annua provides insight into the evolution of Asteraceae family and artemisinin biosynthesis.</title>
        <authorList>
            <person name="Shen Q."/>
            <person name="Zhang L."/>
            <person name="Liao Z."/>
            <person name="Wang S."/>
            <person name="Yan T."/>
            <person name="Shi P."/>
            <person name="Liu M."/>
            <person name="Fu X."/>
            <person name="Pan Q."/>
            <person name="Wang Y."/>
            <person name="Lv Z."/>
            <person name="Lu X."/>
            <person name="Zhang F."/>
            <person name="Jiang W."/>
            <person name="Ma Y."/>
            <person name="Chen M."/>
            <person name="Hao X."/>
            <person name="Li L."/>
            <person name="Tang Y."/>
            <person name="Lv G."/>
            <person name="Zhou Y."/>
            <person name="Sun X."/>
            <person name="Brodelius P.E."/>
            <person name="Rose J.K.C."/>
            <person name="Tang K."/>
        </authorList>
    </citation>
    <scope>NUCLEOTIDE SEQUENCE [LARGE SCALE GENOMIC DNA]</scope>
    <source>
        <strain evidence="4">cv. Huhao1</strain>
        <tissue evidence="3">Leaf</tissue>
    </source>
</reference>
<feature type="domain" description="SAP" evidence="2">
    <location>
        <begin position="22"/>
        <end position="56"/>
    </location>
</feature>
<sequence>MGEKSDSKKVSSPYVVLENRPLDQWKVTELKEELKKRKLMTKGLKEELVKRLDEAVRTEMDEASRNLENDLNNEAVPEGQSDDAENTTDVTDDTRDKNESLGEDNTDVEMGMGMVHADDGLQSLAEKSVTESEGSVVTTRVETVKVVEEVTVETTVVASEGAQLAGNQTTAEGPNQEPVNGEPKPESQSPEEEHANQVDEVSKVQSDSISIDTISNSEKNDLKDNVIADDVKLEIDAKPEMVIDDSKSESVEIADVKKAENTDLSNKNDNVIANDIKLVGVDEPHEEKVTNEEIYVNNDENVDIKKNDSGDAGSSEKLNLDRSSGDDSMEEDALDSKQIDSKFGSDEVDKREKIEVKVDDSADVMVEDVPAQDKTGPSVISTKRKPHDQEAAESSEIIKRQRRWNSEGVKVSEQQSTNHSPSTTPKDAFQTSAKRPFSRSESTLSQESPKERVVPPSTKTPTTSLRIDNFVRPFTLKAVQELLGKTGKVVSFWMDQIKTHCYVTYESVEEAIETRNAVCNLQWPVYGGKLLMADFVDPQEVKNRVDPPPPTPVTVQPTTTQAPQPSPRVKQQQLPPPPSLPPPPPLANVPPPARNRAPVTEKIEPPIVTLDDLFRKTRATPRIYYLPLSDEQVAAKLNAEGKAVK</sequence>
<dbReference type="CDD" id="cd12432">
    <property type="entry name" value="RRM_ACINU"/>
    <property type="match status" value="1"/>
</dbReference>
<feature type="compositionally biased region" description="Polar residues" evidence="1">
    <location>
        <begin position="412"/>
        <end position="447"/>
    </location>
</feature>
<dbReference type="Gene3D" id="3.30.70.330">
    <property type="match status" value="1"/>
</dbReference>
<dbReference type="Proteomes" id="UP000245207">
    <property type="component" value="Unassembled WGS sequence"/>
</dbReference>
<dbReference type="AlphaFoldDB" id="A0A2U1NLQ7"/>
<feature type="region of interest" description="Disordered" evidence="1">
    <location>
        <begin position="155"/>
        <end position="224"/>
    </location>
</feature>
<name>A0A2U1NLQ7_ARTAN</name>
<evidence type="ECO:0000256" key="1">
    <source>
        <dbReference type="SAM" id="MobiDB-lite"/>
    </source>
</evidence>
<feature type="compositionally biased region" description="Pro residues" evidence="1">
    <location>
        <begin position="574"/>
        <end position="593"/>
    </location>
</feature>
<feature type="region of interest" description="Disordered" evidence="1">
    <location>
        <begin position="290"/>
        <end position="464"/>
    </location>
</feature>
<feature type="region of interest" description="Disordered" evidence="1">
    <location>
        <begin position="541"/>
        <end position="603"/>
    </location>
</feature>
<feature type="compositionally biased region" description="Basic and acidic residues" evidence="1">
    <location>
        <begin position="191"/>
        <end position="202"/>
    </location>
</feature>
<organism evidence="3 4">
    <name type="scientific">Artemisia annua</name>
    <name type="common">Sweet wormwood</name>
    <dbReference type="NCBI Taxonomy" id="35608"/>
    <lineage>
        <taxon>Eukaryota</taxon>
        <taxon>Viridiplantae</taxon>
        <taxon>Streptophyta</taxon>
        <taxon>Embryophyta</taxon>
        <taxon>Tracheophyta</taxon>
        <taxon>Spermatophyta</taxon>
        <taxon>Magnoliopsida</taxon>
        <taxon>eudicotyledons</taxon>
        <taxon>Gunneridae</taxon>
        <taxon>Pentapetalae</taxon>
        <taxon>asterids</taxon>
        <taxon>campanulids</taxon>
        <taxon>Asterales</taxon>
        <taxon>Asteraceae</taxon>
        <taxon>Asteroideae</taxon>
        <taxon>Anthemideae</taxon>
        <taxon>Artemisiinae</taxon>
        <taxon>Artemisia</taxon>
    </lineage>
</organism>
<proteinExistence type="predicted"/>
<dbReference type="InterPro" id="IPR003034">
    <property type="entry name" value="SAP_dom"/>
</dbReference>
<evidence type="ECO:0000313" key="3">
    <source>
        <dbReference type="EMBL" id="PWA74457.1"/>
    </source>
</evidence>
<dbReference type="InterPro" id="IPR032552">
    <property type="entry name" value="RSB_motif"/>
</dbReference>
<dbReference type="Pfam" id="PF16294">
    <property type="entry name" value="RSB_motif"/>
    <property type="match status" value="1"/>
</dbReference>
<feature type="compositionally biased region" description="Low complexity" evidence="1">
    <location>
        <begin position="553"/>
        <end position="563"/>
    </location>
</feature>
<dbReference type="InterPro" id="IPR034257">
    <property type="entry name" value="Acinus_RRM"/>
</dbReference>
<evidence type="ECO:0000259" key="2">
    <source>
        <dbReference type="PROSITE" id="PS50800"/>
    </source>
</evidence>
<gene>
    <name evidence="3" type="ORF">CTI12_AA252510</name>
</gene>
<dbReference type="OrthoDB" id="5348404at2759"/>
<dbReference type="PROSITE" id="PS50800">
    <property type="entry name" value="SAP"/>
    <property type="match status" value="1"/>
</dbReference>
<dbReference type="GO" id="GO:0003676">
    <property type="term" value="F:nucleic acid binding"/>
    <property type="evidence" value="ECO:0007669"/>
    <property type="project" value="InterPro"/>
</dbReference>
<feature type="region of interest" description="Disordered" evidence="1">
    <location>
        <begin position="60"/>
        <end position="139"/>
    </location>
</feature>
<feature type="compositionally biased region" description="Low complexity" evidence="1">
    <location>
        <begin position="206"/>
        <end position="217"/>
    </location>
</feature>
<dbReference type="InterPro" id="IPR035979">
    <property type="entry name" value="RBD_domain_sf"/>
</dbReference>
<dbReference type="Gene3D" id="1.10.720.30">
    <property type="entry name" value="SAP domain"/>
    <property type="match status" value="1"/>
</dbReference>